<evidence type="ECO:0000313" key="2">
    <source>
        <dbReference type="EMBL" id="VVD30839.1"/>
    </source>
</evidence>
<evidence type="ECO:0000256" key="1">
    <source>
        <dbReference type="SAM" id="MobiDB-lite"/>
    </source>
</evidence>
<name>A0A5Q4Z948_9BURK</name>
<dbReference type="AlphaFoldDB" id="A0A5Q4Z948"/>
<feature type="region of interest" description="Disordered" evidence="1">
    <location>
        <begin position="1"/>
        <end position="48"/>
    </location>
</feature>
<keyword evidence="2" id="KW-0614">Plasmid</keyword>
<feature type="compositionally biased region" description="Basic and acidic residues" evidence="1">
    <location>
        <begin position="20"/>
        <end position="31"/>
    </location>
</feature>
<geneLocation type="plasmid" evidence="2 3">
    <name>pI</name>
</geneLocation>
<accession>A0A5Q4Z948</accession>
<dbReference type="KEGG" id="pdio:PDMSB3_0003.2"/>
<dbReference type="Proteomes" id="UP000325811">
    <property type="component" value="Plasmid pI"/>
</dbReference>
<organism evidence="2 3">
    <name type="scientific">Paraburkholderia dioscoreae</name>
    <dbReference type="NCBI Taxonomy" id="2604047"/>
    <lineage>
        <taxon>Bacteria</taxon>
        <taxon>Pseudomonadati</taxon>
        <taxon>Pseudomonadota</taxon>
        <taxon>Betaproteobacteria</taxon>
        <taxon>Burkholderiales</taxon>
        <taxon>Burkholderiaceae</taxon>
        <taxon>Paraburkholderia</taxon>
    </lineage>
</organism>
<dbReference type="EMBL" id="LR699555">
    <property type="protein sequence ID" value="VVD30839.1"/>
    <property type="molecule type" value="Genomic_DNA"/>
</dbReference>
<proteinExistence type="predicted"/>
<protein>
    <submittedName>
        <fullName evidence="2">Uncharacterized protein</fullName>
    </submittedName>
</protein>
<reference evidence="2 3" key="1">
    <citation type="submission" date="2019-08" db="EMBL/GenBank/DDBJ databases">
        <authorList>
            <person name="Herpell B J."/>
        </authorList>
    </citation>
    <scope>NUCLEOTIDE SEQUENCE [LARGE SCALE GENOMIC DNA]</scope>
    <source>
        <strain evidence="3">Msb3</strain>
        <plasmid evidence="2 3">pI</plasmid>
    </source>
</reference>
<sequence>MATACTQGKRTQHGKPPGVFRDEQPDAREGQAGRLGVTERPVIPMKLV</sequence>
<keyword evidence="3" id="KW-1185">Reference proteome</keyword>
<evidence type="ECO:0000313" key="3">
    <source>
        <dbReference type="Proteomes" id="UP000325811"/>
    </source>
</evidence>
<gene>
    <name evidence="2" type="ORF">PDMSB3_0003</name>
</gene>